<name>L1JJK4_GUITC</name>
<evidence type="ECO:0000256" key="1">
    <source>
        <dbReference type="SAM" id="MobiDB-lite"/>
    </source>
</evidence>
<dbReference type="HOGENOM" id="CLU_781783_0_0_1"/>
<feature type="compositionally biased region" description="Low complexity" evidence="1">
    <location>
        <begin position="171"/>
        <end position="182"/>
    </location>
</feature>
<evidence type="ECO:0000313" key="2">
    <source>
        <dbReference type="EMBL" id="EKX48497.1"/>
    </source>
</evidence>
<feature type="compositionally biased region" description="Basic and acidic residues" evidence="1">
    <location>
        <begin position="111"/>
        <end position="128"/>
    </location>
</feature>
<dbReference type="Proteomes" id="UP000011087">
    <property type="component" value="Unassembled WGS sequence"/>
</dbReference>
<protein>
    <submittedName>
        <fullName evidence="2 3">Uncharacterized protein</fullName>
    </submittedName>
</protein>
<reference evidence="2 4" key="1">
    <citation type="journal article" date="2012" name="Nature">
        <title>Algal genomes reveal evolutionary mosaicism and the fate of nucleomorphs.</title>
        <authorList>
            <consortium name="DOE Joint Genome Institute"/>
            <person name="Curtis B.A."/>
            <person name="Tanifuji G."/>
            <person name="Burki F."/>
            <person name="Gruber A."/>
            <person name="Irimia M."/>
            <person name="Maruyama S."/>
            <person name="Arias M.C."/>
            <person name="Ball S.G."/>
            <person name="Gile G.H."/>
            <person name="Hirakawa Y."/>
            <person name="Hopkins J.F."/>
            <person name="Kuo A."/>
            <person name="Rensing S.A."/>
            <person name="Schmutz J."/>
            <person name="Symeonidi A."/>
            <person name="Elias M."/>
            <person name="Eveleigh R.J."/>
            <person name="Herman E.K."/>
            <person name="Klute M.J."/>
            <person name="Nakayama T."/>
            <person name="Obornik M."/>
            <person name="Reyes-Prieto A."/>
            <person name="Armbrust E.V."/>
            <person name="Aves S.J."/>
            <person name="Beiko R.G."/>
            <person name="Coutinho P."/>
            <person name="Dacks J.B."/>
            <person name="Durnford D.G."/>
            <person name="Fast N.M."/>
            <person name="Green B.R."/>
            <person name="Grisdale C.J."/>
            <person name="Hempel F."/>
            <person name="Henrissat B."/>
            <person name="Hoppner M.P."/>
            <person name="Ishida K."/>
            <person name="Kim E."/>
            <person name="Koreny L."/>
            <person name="Kroth P.G."/>
            <person name="Liu Y."/>
            <person name="Malik S.B."/>
            <person name="Maier U.G."/>
            <person name="McRose D."/>
            <person name="Mock T."/>
            <person name="Neilson J.A."/>
            <person name="Onodera N.T."/>
            <person name="Poole A.M."/>
            <person name="Pritham E.J."/>
            <person name="Richards T.A."/>
            <person name="Rocap G."/>
            <person name="Roy S.W."/>
            <person name="Sarai C."/>
            <person name="Schaack S."/>
            <person name="Shirato S."/>
            <person name="Slamovits C.H."/>
            <person name="Spencer D.F."/>
            <person name="Suzuki S."/>
            <person name="Worden A.Z."/>
            <person name="Zauner S."/>
            <person name="Barry K."/>
            <person name="Bell C."/>
            <person name="Bharti A.K."/>
            <person name="Crow J.A."/>
            <person name="Grimwood J."/>
            <person name="Kramer R."/>
            <person name="Lindquist E."/>
            <person name="Lucas S."/>
            <person name="Salamov A."/>
            <person name="McFadden G.I."/>
            <person name="Lane C.E."/>
            <person name="Keeling P.J."/>
            <person name="Gray M.W."/>
            <person name="Grigoriev I.V."/>
            <person name="Archibald J.M."/>
        </authorList>
    </citation>
    <scope>NUCLEOTIDE SEQUENCE</scope>
    <source>
        <strain evidence="2 4">CCMP2712</strain>
    </source>
</reference>
<dbReference type="AlphaFoldDB" id="L1JJK4"/>
<organism evidence="2">
    <name type="scientific">Guillardia theta (strain CCMP2712)</name>
    <name type="common">Cryptophyte</name>
    <dbReference type="NCBI Taxonomy" id="905079"/>
    <lineage>
        <taxon>Eukaryota</taxon>
        <taxon>Cryptophyceae</taxon>
        <taxon>Pyrenomonadales</taxon>
        <taxon>Geminigeraceae</taxon>
        <taxon>Guillardia</taxon>
    </lineage>
</organism>
<feature type="compositionally biased region" description="Acidic residues" evidence="1">
    <location>
        <begin position="224"/>
        <end position="244"/>
    </location>
</feature>
<evidence type="ECO:0000313" key="4">
    <source>
        <dbReference type="Proteomes" id="UP000011087"/>
    </source>
</evidence>
<dbReference type="EMBL" id="JH992985">
    <property type="protein sequence ID" value="EKX48497.1"/>
    <property type="molecule type" value="Genomic_DNA"/>
</dbReference>
<feature type="region of interest" description="Disordered" evidence="1">
    <location>
        <begin position="73"/>
        <end position="145"/>
    </location>
</feature>
<proteinExistence type="predicted"/>
<feature type="region of interest" description="Disordered" evidence="1">
    <location>
        <begin position="158"/>
        <end position="192"/>
    </location>
</feature>
<feature type="region of interest" description="Disordered" evidence="1">
    <location>
        <begin position="205"/>
        <end position="317"/>
    </location>
</feature>
<accession>L1JJK4</accession>
<reference evidence="4" key="2">
    <citation type="submission" date="2012-11" db="EMBL/GenBank/DDBJ databases">
        <authorList>
            <person name="Kuo A."/>
            <person name="Curtis B.A."/>
            <person name="Tanifuji G."/>
            <person name="Burki F."/>
            <person name="Gruber A."/>
            <person name="Irimia M."/>
            <person name="Maruyama S."/>
            <person name="Arias M.C."/>
            <person name="Ball S.G."/>
            <person name="Gile G.H."/>
            <person name="Hirakawa Y."/>
            <person name="Hopkins J.F."/>
            <person name="Rensing S.A."/>
            <person name="Schmutz J."/>
            <person name="Symeonidi A."/>
            <person name="Elias M."/>
            <person name="Eveleigh R.J."/>
            <person name="Herman E.K."/>
            <person name="Klute M.J."/>
            <person name="Nakayama T."/>
            <person name="Obornik M."/>
            <person name="Reyes-Prieto A."/>
            <person name="Armbrust E.V."/>
            <person name="Aves S.J."/>
            <person name="Beiko R.G."/>
            <person name="Coutinho P."/>
            <person name="Dacks J.B."/>
            <person name="Durnford D.G."/>
            <person name="Fast N.M."/>
            <person name="Green B.R."/>
            <person name="Grisdale C."/>
            <person name="Hempe F."/>
            <person name="Henrissat B."/>
            <person name="Hoppner M.P."/>
            <person name="Ishida K.-I."/>
            <person name="Kim E."/>
            <person name="Koreny L."/>
            <person name="Kroth P.G."/>
            <person name="Liu Y."/>
            <person name="Malik S.-B."/>
            <person name="Maier U.G."/>
            <person name="McRose D."/>
            <person name="Mock T."/>
            <person name="Neilson J.A."/>
            <person name="Onodera N.T."/>
            <person name="Poole A.M."/>
            <person name="Pritham E.J."/>
            <person name="Richards T.A."/>
            <person name="Rocap G."/>
            <person name="Roy S.W."/>
            <person name="Sarai C."/>
            <person name="Schaack S."/>
            <person name="Shirato S."/>
            <person name="Slamovits C.H."/>
            <person name="Spencer D.F."/>
            <person name="Suzuki S."/>
            <person name="Worden A.Z."/>
            <person name="Zauner S."/>
            <person name="Barry K."/>
            <person name="Bell C."/>
            <person name="Bharti A.K."/>
            <person name="Crow J.A."/>
            <person name="Grimwood J."/>
            <person name="Kramer R."/>
            <person name="Lindquist E."/>
            <person name="Lucas S."/>
            <person name="Salamov A."/>
            <person name="McFadden G.I."/>
            <person name="Lane C.E."/>
            <person name="Keeling P.J."/>
            <person name="Gray M.W."/>
            <person name="Grigoriev I.V."/>
            <person name="Archibald J.M."/>
        </authorList>
    </citation>
    <scope>NUCLEOTIDE SEQUENCE</scope>
    <source>
        <strain evidence="4">CCMP2712</strain>
    </source>
</reference>
<feature type="compositionally biased region" description="Acidic residues" evidence="1">
    <location>
        <begin position="293"/>
        <end position="311"/>
    </location>
</feature>
<sequence length="355" mass="40705">MKSANRMIERAYDKEHVEKSLYGNTFVVSKLYDRGAAWITVRDSIAVRGRETKPSSALRSISRSWNMQHAVLQDDRPPGYEGGGDQAGRPSAWRSKETKTTHKPSTSTSSRRGEEREADSGKHVDPTTRLHLRKLPTAGNMRNLLRSSETLRKHEALVDEWHPRAHREEASSPSSPNSLYSPATSYPSILRTRPSLREGNALIARGALKTSEETLMLRSPREEGTEEGTEEGKEEQEEQEEEEEVRSSEIQVLVPSVISKSDDKELKNSHRMKSDLRIAWGLDEQEEERKEEQEEEQGVDEQEEEEEEEEQERMKDTRAASIALRRFGQKLLKEGNFQASREILYRSTSMLREER</sequence>
<dbReference type="RefSeq" id="XP_005835477.1">
    <property type="nucleotide sequence ID" value="XM_005835420.1"/>
</dbReference>
<dbReference type="KEGG" id="gtt:GUITHDRAFT_105643"/>
<gene>
    <name evidence="2" type="ORF">GUITHDRAFT_105643</name>
</gene>
<dbReference type="PaxDb" id="55529-EKX48497"/>
<dbReference type="GeneID" id="17305212"/>
<reference evidence="3" key="3">
    <citation type="submission" date="2015-06" db="UniProtKB">
        <authorList>
            <consortium name="EnsemblProtists"/>
        </authorList>
    </citation>
    <scope>IDENTIFICATION</scope>
</reference>
<feature type="compositionally biased region" description="Basic and acidic residues" evidence="1">
    <location>
        <begin position="260"/>
        <end position="276"/>
    </location>
</feature>
<dbReference type="EnsemblProtists" id="EKX48497">
    <property type="protein sequence ID" value="EKX48497"/>
    <property type="gene ID" value="GUITHDRAFT_105643"/>
</dbReference>
<keyword evidence="4" id="KW-1185">Reference proteome</keyword>
<feature type="compositionally biased region" description="Basic and acidic residues" evidence="1">
    <location>
        <begin position="158"/>
        <end position="170"/>
    </location>
</feature>
<evidence type="ECO:0000313" key="3">
    <source>
        <dbReference type="EnsemblProtists" id="EKX48497"/>
    </source>
</evidence>